<keyword evidence="3 7" id="KW-0732">Signal</keyword>
<dbReference type="Gene3D" id="3.20.20.190">
    <property type="entry name" value="Phosphatidylinositol (PI) phosphodiesterase"/>
    <property type="match status" value="1"/>
</dbReference>
<reference evidence="9 10" key="1">
    <citation type="submission" date="2024-06" db="EMBL/GenBank/DDBJ databases">
        <authorList>
            <person name="Chen R.Y."/>
        </authorList>
    </citation>
    <scope>NUCLEOTIDE SEQUENCE [LARGE SCALE GENOMIC DNA]</scope>
    <source>
        <strain evidence="9 10">D2</strain>
    </source>
</reference>
<dbReference type="GO" id="GO:0016787">
    <property type="term" value="F:hydrolase activity"/>
    <property type="evidence" value="ECO:0007669"/>
    <property type="project" value="UniProtKB-KW"/>
</dbReference>
<evidence type="ECO:0000256" key="4">
    <source>
        <dbReference type="ARBA" id="ARBA00022798"/>
    </source>
</evidence>
<accession>A0ABV1RIC7</accession>
<dbReference type="PANTHER" id="PTHR43620:SF7">
    <property type="entry name" value="GLYCEROPHOSPHODIESTER PHOSPHODIESTERASE GDPD5-RELATED"/>
    <property type="match status" value="1"/>
</dbReference>
<comment type="catalytic activity">
    <reaction evidence="6">
        <text>a sn-glycero-3-phosphodiester + H2O = an alcohol + sn-glycerol 3-phosphate + H(+)</text>
        <dbReference type="Rhea" id="RHEA:12969"/>
        <dbReference type="ChEBI" id="CHEBI:15377"/>
        <dbReference type="ChEBI" id="CHEBI:15378"/>
        <dbReference type="ChEBI" id="CHEBI:30879"/>
        <dbReference type="ChEBI" id="CHEBI:57597"/>
        <dbReference type="ChEBI" id="CHEBI:83408"/>
        <dbReference type="EC" id="3.1.4.46"/>
    </reaction>
</comment>
<feature type="signal peptide" evidence="7">
    <location>
        <begin position="1"/>
        <end position="22"/>
    </location>
</feature>
<evidence type="ECO:0000256" key="6">
    <source>
        <dbReference type="ARBA" id="ARBA00047512"/>
    </source>
</evidence>
<dbReference type="SUPFAM" id="SSF51695">
    <property type="entry name" value="PLC-like phosphodiesterases"/>
    <property type="match status" value="1"/>
</dbReference>
<keyword evidence="5 9" id="KW-0378">Hydrolase</keyword>
<keyword evidence="4" id="KW-0319">Glycerol metabolism</keyword>
<evidence type="ECO:0000313" key="10">
    <source>
        <dbReference type="Proteomes" id="UP001467690"/>
    </source>
</evidence>
<evidence type="ECO:0000256" key="5">
    <source>
        <dbReference type="ARBA" id="ARBA00022801"/>
    </source>
</evidence>
<dbReference type="InterPro" id="IPR017946">
    <property type="entry name" value="PLC-like_Pdiesterase_TIM-brl"/>
</dbReference>
<dbReference type="CDD" id="cd08560">
    <property type="entry name" value="GDPD_EcGlpQ_like_1"/>
    <property type="match status" value="1"/>
</dbReference>
<comment type="similarity">
    <text evidence="1">Belongs to the glycerophosphoryl diester phosphodiesterase family.</text>
</comment>
<dbReference type="PANTHER" id="PTHR43620">
    <property type="entry name" value="GLYCEROPHOSPHORYL DIESTER PHOSPHODIESTERASE"/>
    <property type="match status" value="1"/>
</dbReference>
<evidence type="ECO:0000256" key="3">
    <source>
        <dbReference type="ARBA" id="ARBA00022729"/>
    </source>
</evidence>
<dbReference type="PROSITE" id="PS51704">
    <property type="entry name" value="GP_PDE"/>
    <property type="match status" value="1"/>
</dbReference>
<gene>
    <name evidence="9" type="ORF">ABS311_11455</name>
</gene>
<dbReference type="Pfam" id="PF03009">
    <property type="entry name" value="GDPD"/>
    <property type="match status" value="1"/>
</dbReference>
<evidence type="ECO:0000256" key="1">
    <source>
        <dbReference type="ARBA" id="ARBA00007277"/>
    </source>
</evidence>
<name>A0ABV1RIC7_9ALTE</name>
<protein>
    <recommendedName>
        <fullName evidence="2">glycerophosphodiester phosphodiesterase</fullName>
        <ecNumber evidence="2">3.1.4.46</ecNumber>
    </recommendedName>
</protein>
<proteinExistence type="inferred from homology"/>
<comment type="caution">
    <text evidence="9">The sequence shown here is derived from an EMBL/GenBank/DDBJ whole genome shotgun (WGS) entry which is preliminary data.</text>
</comment>
<evidence type="ECO:0000256" key="7">
    <source>
        <dbReference type="SAM" id="SignalP"/>
    </source>
</evidence>
<sequence>MKIFKQKINLLSAFCLVFGLVACTLEINDDDPQDEPVATNKVMAQVGVRPFFLVDQMQDGTLKNKLQQCKSQTFYRTDWSIGHRGAAMQFPEHTQESYQAAIDSGAGIVECDVTFTQDKELVCRHSQCDLHTTTNILAIPELAAKCSTPFTPADPENGISASAQCCTSDITLAEFRTLCGKMDGANPNALTVDEYMDGTANWRTDAHSTCGTLMTHKESISLFKEAGVKMTPELKSPSVQMPFNGMTQEEYAQKMIDEYVEAGIPASDVYPQSFNLADVQYWIANNSEFGQQAVYLDDRYNDSSFDPNDTSSLTPSMQSLKNQGVEIIAPPLWVLVRLDNNNNIVPSEYAKAAKSAGLKIITWTLERSGLLTQGGGWYYQSITDVTDNEGVAFELLDVLAKDVGVIGVFSDWPATVTYYANCMDI</sequence>
<evidence type="ECO:0000259" key="8">
    <source>
        <dbReference type="PROSITE" id="PS51704"/>
    </source>
</evidence>
<evidence type="ECO:0000313" key="9">
    <source>
        <dbReference type="EMBL" id="MER2492492.1"/>
    </source>
</evidence>
<dbReference type="EMBL" id="JBELOE010000212">
    <property type="protein sequence ID" value="MER2492492.1"/>
    <property type="molecule type" value="Genomic_DNA"/>
</dbReference>
<dbReference type="EC" id="3.1.4.46" evidence="2"/>
<dbReference type="Proteomes" id="UP001467690">
    <property type="component" value="Unassembled WGS sequence"/>
</dbReference>
<dbReference type="InterPro" id="IPR030395">
    <property type="entry name" value="GP_PDE_dom"/>
</dbReference>
<feature type="chain" id="PRO_5045924487" description="glycerophosphodiester phosphodiesterase" evidence="7">
    <location>
        <begin position="23"/>
        <end position="425"/>
    </location>
</feature>
<organism evidence="9 10">
    <name type="scientific">Catenovulum sediminis</name>
    <dbReference type="NCBI Taxonomy" id="1740262"/>
    <lineage>
        <taxon>Bacteria</taxon>
        <taxon>Pseudomonadati</taxon>
        <taxon>Pseudomonadota</taxon>
        <taxon>Gammaproteobacteria</taxon>
        <taxon>Alteromonadales</taxon>
        <taxon>Alteromonadaceae</taxon>
        <taxon>Catenovulum</taxon>
    </lineage>
</organism>
<evidence type="ECO:0000256" key="2">
    <source>
        <dbReference type="ARBA" id="ARBA00012247"/>
    </source>
</evidence>
<dbReference type="RefSeq" id="WP_350402006.1">
    <property type="nucleotide sequence ID" value="NZ_JBELOE010000212.1"/>
</dbReference>
<keyword evidence="10" id="KW-1185">Reference proteome</keyword>
<feature type="domain" description="GP-PDE" evidence="8">
    <location>
        <begin position="78"/>
        <end position="420"/>
    </location>
</feature>
<dbReference type="PROSITE" id="PS51257">
    <property type="entry name" value="PROKAR_LIPOPROTEIN"/>
    <property type="match status" value="1"/>
</dbReference>